<dbReference type="EMBL" id="DF237070">
    <property type="protein sequence ID" value="GAQ82725.1"/>
    <property type="molecule type" value="Genomic_DNA"/>
</dbReference>
<dbReference type="AlphaFoldDB" id="A0A1Y1HVT4"/>
<evidence type="ECO:0000256" key="1">
    <source>
        <dbReference type="SAM" id="Coils"/>
    </source>
</evidence>
<gene>
    <name evidence="2" type="ORF">KFL_001210190</name>
</gene>
<keyword evidence="3" id="KW-1185">Reference proteome</keyword>
<evidence type="ECO:0000313" key="3">
    <source>
        <dbReference type="Proteomes" id="UP000054558"/>
    </source>
</evidence>
<evidence type="ECO:0000313" key="2">
    <source>
        <dbReference type="EMBL" id="GAQ82725.1"/>
    </source>
</evidence>
<feature type="coiled-coil region" evidence="1">
    <location>
        <begin position="45"/>
        <end position="72"/>
    </location>
</feature>
<accession>A0A1Y1HVT4</accession>
<organism evidence="2 3">
    <name type="scientific">Klebsormidium nitens</name>
    <name type="common">Green alga</name>
    <name type="synonym">Ulothrix nitens</name>
    <dbReference type="NCBI Taxonomy" id="105231"/>
    <lineage>
        <taxon>Eukaryota</taxon>
        <taxon>Viridiplantae</taxon>
        <taxon>Streptophyta</taxon>
        <taxon>Klebsormidiophyceae</taxon>
        <taxon>Klebsormidiales</taxon>
        <taxon>Klebsormidiaceae</taxon>
        <taxon>Klebsormidium</taxon>
    </lineage>
</organism>
<dbReference type="Proteomes" id="UP000054558">
    <property type="component" value="Unassembled WGS sequence"/>
</dbReference>
<proteinExistence type="predicted"/>
<protein>
    <submittedName>
        <fullName evidence="2">Uncharacterized protein</fullName>
    </submittedName>
</protein>
<feature type="coiled-coil region" evidence="1">
    <location>
        <begin position="137"/>
        <end position="164"/>
    </location>
</feature>
<keyword evidence="1" id="KW-0175">Coiled coil</keyword>
<name>A0A1Y1HVT4_KLENI</name>
<sequence length="174" mass="20453">MHSSWRHCCFQSIEEGRREAYQLQKQLQKQLLAEEKRHAEHTAVLQECERLEEALQLKLENVQRLIEDERNLALKVEALVLPAEDIDLPMAKVCGQRGDVIRFYNGARKWSDESLKATLKEAVATSSTLRRLQTRELRERERTVLESEAKLRELRLKIALTRERYAQAALPYNW</sequence>
<reference evidence="2 3" key="1">
    <citation type="journal article" date="2014" name="Nat. Commun.">
        <title>Klebsormidium flaccidum genome reveals primary factors for plant terrestrial adaptation.</title>
        <authorList>
            <person name="Hori K."/>
            <person name="Maruyama F."/>
            <person name="Fujisawa T."/>
            <person name="Togashi T."/>
            <person name="Yamamoto N."/>
            <person name="Seo M."/>
            <person name="Sato S."/>
            <person name="Yamada T."/>
            <person name="Mori H."/>
            <person name="Tajima N."/>
            <person name="Moriyama T."/>
            <person name="Ikeuchi M."/>
            <person name="Watanabe M."/>
            <person name="Wada H."/>
            <person name="Kobayashi K."/>
            <person name="Saito M."/>
            <person name="Masuda T."/>
            <person name="Sasaki-Sekimoto Y."/>
            <person name="Mashiguchi K."/>
            <person name="Awai K."/>
            <person name="Shimojima M."/>
            <person name="Masuda S."/>
            <person name="Iwai M."/>
            <person name="Nobusawa T."/>
            <person name="Narise T."/>
            <person name="Kondo S."/>
            <person name="Saito H."/>
            <person name="Sato R."/>
            <person name="Murakawa M."/>
            <person name="Ihara Y."/>
            <person name="Oshima-Yamada Y."/>
            <person name="Ohtaka K."/>
            <person name="Satoh M."/>
            <person name="Sonobe K."/>
            <person name="Ishii M."/>
            <person name="Ohtani R."/>
            <person name="Kanamori-Sato M."/>
            <person name="Honoki R."/>
            <person name="Miyazaki D."/>
            <person name="Mochizuki H."/>
            <person name="Umetsu J."/>
            <person name="Higashi K."/>
            <person name="Shibata D."/>
            <person name="Kamiya Y."/>
            <person name="Sato N."/>
            <person name="Nakamura Y."/>
            <person name="Tabata S."/>
            <person name="Ida S."/>
            <person name="Kurokawa K."/>
            <person name="Ohta H."/>
        </authorList>
    </citation>
    <scope>NUCLEOTIDE SEQUENCE [LARGE SCALE GENOMIC DNA]</scope>
    <source>
        <strain evidence="2 3">NIES-2285</strain>
    </source>
</reference>